<keyword evidence="2" id="KW-1133">Transmembrane helix</keyword>
<feature type="transmembrane region" description="Helical" evidence="2">
    <location>
        <begin position="6"/>
        <end position="29"/>
    </location>
</feature>
<gene>
    <name evidence="4" type="primary">LOC106153532</name>
</gene>
<evidence type="ECO:0000313" key="4">
    <source>
        <dbReference type="RefSeq" id="XP_013382961.1"/>
    </source>
</evidence>
<keyword evidence="2" id="KW-0812">Transmembrane</keyword>
<sequence>MGNVVGIVAGLFATAVVIVFVVIIVRSVVRCMKSGPERGGTTVHVIRPATPAPVPVATIITQTSTTTSTACIQPPMHAAPGGYVGPGIAPPGMIQRPPPGHPPSAWSSGPGFRGPQPGSFYGGPPHHQPPPPPPPPYTAGHQRHPYSPPTVPPFQSGAFSGYPPPCSQMY</sequence>
<evidence type="ECO:0000256" key="2">
    <source>
        <dbReference type="SAM" id="Phobius"/>
    </source>
</evidence>
<dbReference type="RefSeq" id="XP_013382961.1">
    <property type="nucleotide sequence ID" value="XM_013527507.1"/>
</dbReference>
<evidence type="ECO:0000256" key="1">
    <source>
        <dbReference type="SAM" id="MobiDB-lite"/>
    </source>
</evidence>
<dbReference type="AlphaFoldDB" id="A0A1S3HBR1"/>
<feature type="region of interest" description="Disordered" evidence="1">
    <location>
        <begin position="82"/>
        <end position="170"/>
    </location>
</feature>
<dbReference type="Proteomes" id="UP000085678">
    <property type="component" value="Unplaced"/>
</dbReference>
<proteinExistence type="predicted"/>
<dbReference type="STRING" id="7574.A0A1S3HBR1"/>
<keyword evidence="2" id="KW-0472">Membrane</keyword>
<dbReference type="KEGG" id="lak:106153532"/>
<evidence type="ECO:0000313" key="3">
    <source>
        <dbReference type="Proteomes" id="UP000085678"/>
    </source>
</evidence>
<dbReference type="InParanoid" id="A0A1S3HBR1"/>
<keyword evidence="3" id="KW-1185">Reference proteome</keyword>
<dbReference type="GeneID" id="106153532"/>
<name>A0A1S3HBR1_LINAN</name>
<accession>A0A1S3HBR1</accession>
<protein>
    <submittedName>
        <fullName evidence="4">WW domain-binding protein 11</fullName>
    </submittedName>
</protein>
<organism evidence="3 4">
    <name type="scientific">Lingula anatina</name>
    <name type="common">Brachiopod</name>
    <name type="synonym">Lingula unguis</name>
    <dbReference type="NCBI Taxonomy" id="7574"/>
    <lineage>
        <taxon>Eukaryota</taxon>
        <taxon>Metazoa</taxon>
        <taxon>Spiralia</taxon>
        <taxon>Lophotrochozoa</taxon>
        <taxon>Brachiopoda</taxon>
        <taxon>Linguliformea</taxon>
        <taxon>Lingulata</taxon>
        <taxon>Lingulida</taxon>
        <taxon>Linguloidea</taxon>
        <taxon>Lingulidae</taxon>
        <taxon>Lingula</taxon>
    </lineage>
</organism>
<feature type="compositionally biased region" description="Pro residues" evidence="1">
    <location>
        <begin position="126"/>
        <end position="137"/>
    </location>
</feature>
<reference evidence="4" key="1">
    <citation type="submission" date="2025-08" db="UniProtKB">
        <authorList>
            <consortium name="RefSeq"/>
        </authorList>
    </citation>
    <scope>IDENTIFICATION</scope>
    <source>
        <tissue evidence="4">Gonads</tissue>
    </source>
</reference>